<evidence type="ECO:0000256" key="3">
    <source>
        <dbReference type="ARBA" id="ARBA00022692"/>
    </source>
</evidence>
<evidence type="ECO:0000256" key="7">
    <source>
        <dbReference type="RuleBase" id="RU367003"/>
    </source>
</evidence>
<evidence type="ECO:0000256" key="4">
    <source>
        <dbReference type="ARBA" id="ARBA00022780"/>
    </source>
</evidence>
<evidence type="ECO:0000313" key="9">
    <source>
        <dbReference type="RefSeq" id="XP_010507552.1"/>
    </source>
</evidence>
<dbReference type="Pfam" id="PF16166">
    <property type="entry name" value="TIC20"/>
    <property type="match status" value="1"/>
</dbReference>
<dbReference type="RefSeq" id="XP_010507552.1">
    <property type="nucleotide sequence ID" value="XM_010509250.1"/>
</dbReference>
<keyword evidence="7" id="KW-0150">Chloroplast</keyword>
<dbReference type="Proteomes" id="UP000694864">
    <property type="component" value="Chromosome 4"/>
</dbReference>
<evidence type="ECO:0000256" key="6">
    <source>
        <dbReference type="ARBA" id="ARBA00023136"/>
    </source>
</evidence>
<evidence type="ECO:0000313" key="8">
    <source>
        <dbReference type="Proteomes" id="UP000694864"/>
    </source>
</evidence>
<organism evidence="8 9">
    <name type="scientific">Camelina sativa</name>
    <name type="common">False flax</name>
    <name type="synonym">Myagrum sativum</name>
    <dbReference type="NCBI Taxonomy" id="90675"/>
    <lineage>
        <taxon>Eukaryota</taxon>
        <taxon>Viridiplantae</taxon>
        <taxon>Streptophyta</taxon>
        <taxon>Embryophyta</taxon>
        <taxon>Tracheophyta</taxon>
        <taxon>Spermatophyta</taxon>
        <taxon>Magnoliopsida</taxon>
        <taxon>eudicotyledons</taxon>
        <taxon>Gunneridae</taxon>
        <taxon>Pentapetalae</taxon>
        <taxon>rosids</taxon>
        <taxon>malvids</taxon>
        <taxon>Brassicales</taxon>
        <taxon>Brassicaceae</taxon>
        <taxon>Camelineae</taxon>
        <taxon>Camelina</taxon>
    </lineage>
</organism>
<feature type="transmembrane region" description="Helical" evidence="7">
    <location>
        <begin position="102"/>
        <end position="122"/>
    </location>
</feature>
<reference evidence="9" key="2">
    <citation type="submission" date="2025-08" db="UniProtKB">
        <authorList>
            <consortium name="RefSeq"/>
        </authorList>
    </citation>
    <scope>IDENTIFICATION</scope>
    <source>
        <tissue evidence="9">Leaf</tissue>
    </source>
</reference>
<gene>
    <name evidence="9" type="primary">LOC104784193</name>
</gene>
<keyword evidence="7" id="KW-0934">Plastid</keyword>
<keyword evidence="6 7" id="KW-0472">Membrane</keyword>
<protein>
    <recommendedName>
        <fullName evidence="7">Protein TIC 20</fullName>
    </recommendedName>
</protein>
<evidence type="ECO:0000256" key="2">
    <source>
        <dbReference type="ARBA" id="ARBA00009596"/>
    </source>
</evidence>
<keyword evidence="4" id="KW-1001">Plastid inner membrane</keyword>
<feature type="transmembrane region" description="Helical" evidence="7">
    <location>
        <begin position="128"/>
        <end position="146"/>
    </location>
</feature>
<feature type="transmembrane region" description="Helical" evidence="7">
    <location>
        <begin position="158"/>
        <end position="185"/>
    </location>
</feature>
<dbReference type="GeneID" id="104784193"/>
<keyword evidence="8" id="KW-1185">Reference proteome</keyword>
<sequence length="201" mass="23128">MQCLAMATDRVSFTSFLPRDQSPYLKKQLKPTRVSFSNFDSFPKSTVPRPANAHVDFASSSSSSFNHIFSRDRRLTKHLSIVRASTSENSTSGAAKRMENRLFVVYCCLGFIWILDACHLPHYLRFHMIMIMLLDASEFFFPSINFNGWYKKYYLRMLIGFSCTCILCDLLCCAGAGICFLTPIVKACWPFLKRFLWAFTN</sequence>
<keyword evidence="5 7" id="KW-1133">Transmembrane helix</keyword>
<comment type="function">
    <text evidence="7">Involved in protein precursor import into chloroplasts.</text>
</comment>
<reference evidence="8" key="1">
    <citation type="journal article" date="2014" name="Nat. Commun.">
        <title>The emerging biofuel crop Camelina sativa retains a highly undifferentiated hexaploid genome structure.</title>
        <authorList>
            <person name="Kagale S."/>
            <person name="Koh C."/>
            <person name="Nixon J."/>
            <person name="Bollina V."/>
            <person name="Clarke W.E."/>
            <person name="Tuteja R."/>
            <person name="Spillane C."/>
            <person name="Robinson S.J."/>
            <person name="Links M.G."/>
            <person name="Clarke C."/>
            <person name="Higgins E.E."/>
            <person name="Huebert T."/>
            <person name="Sharpe A.G."/>
            <person name="Parkin I.A."/>
        </authorList>
    </citation>
    <scope>NUCLEOTIDE SEQUENCE [LARGE SCALE GENOMIC DNA]</scope>
    <source>
        <strain evidence="8">cv. DH55</strain>
    </source>
</reference>
<evidence type="ECO:0000256" key="5">
    <source>
        <dbReference type="ARBA" id="ARBA00022989"/>
    </source>
</evidence>
<proteinExistence type="inferred from homology"/>
<keyword evidence="3 7" id="KW-0812">Transmembrane</keyword>
<name>A0ABM0YXP8_CAMSA</name>
<comment type="caution">
    <text evidence="7">Lacks conserved residue(s) required for the propagation of feature annotation.</text>
</comment>
<accession>A0ABM0YXP8</accession>
<evidence type="ECO:0000256" key="1">
    <source>
        <dbReference type="ARBA" id="ARBA00004478"/>
    </source>
</evidence>
<comment type="subcellular location">
    <subcellularLocation>
        <location evidence="1">Plastid</location>
        <location evidence="1">Chloroplast inner membrane</location>
        <topology evidence="1">Multi-pass membrane protein</topology>
    </subcellularLocation>
    <subcellularLocation>
        <location evidence="7">Plastid</location>
        <location evidence="7">Chloroplast membrane</location>
        <topology evidence="7">Multi-pass membrane protein</topology>
    </subcellularLocation>
</comment>
<dbReference type="InterPro" id="IPR005691">
    <property type="entry name" value="Tic20"/>
</dbReference>
<comment type="similarity">
    <text evidence="2 7">Belongs to the Tic20 family.</text>
</comment>